<evidence type="ECO:0000313" key="1">
    <source>
        <dbReference type="EMBL" id="OMH81374.1"/>
    </source>
</evidence>
<dbReference type="Proteomes" id="UP000188320">
    <property type="component" value="Unassembled WGS sequence"/>
</dbReference>
<keyword evidence="2" id="KW-1185">Reference proteome</keyword>
<dbReference type="EMBL" id="LSSK01000916">
    <property type="protein sequence ID" value="OMH81374.1"/>
    <property type="molecule type" value="Genomic_DNA"/>
</dbReference>
<gene>
    <name evidence="1" type="ORF">AX774_g5176</name>
</gene>
<organism evidence="1 2">
    <name type="scientific">Zancudomyces culisetae</name>
    <name type="common">Gut fungus</name>
    <name type="synonym">Smittium culisetae</name>
    <dbReference type="NCBI Taxonomy" id="1213189"/>
    <lineage>
        <taxon>Eukaryota</taxon>
        <taxon>Fungi</taxon>
        <taxon>Fungi incertae sedis</taxon>
        <taxon>Zoopagomycota</taxon>
        <taxon>Kickxellomycotina</taxon>
        <taxon>Harpellomycetes</taxon>
        <taxon>Harpellales</taxon>
        <taxon>Legeriomycetaceae</taxon>
        <taxon>Zancudomyces</taxon>
    </lineage>
</organism>
<evidence type="ECO:0000313" key="2">
    <source>
        <dbReference type="Proteomes" id="UP000188320"/>
    </source>
</evidence>
<reference evidence="2" key="1">
    <citation type="submission" date="2017-01" db="EMBL/GenBank/DDBJ databases">
        <authorList>
            <person name="Wang Y."/>
            <person name="White M."/>
            <person name="Kvist S."/>
            <person name="Moncalvo J.-M."/>
        </authorList>
    </citation>
    <scope>NUCLEOTIDE SEQUENCE [LARGE SCALE GENOMIC DNA]</scope>
    <source>
        <strain evidence="2">COL-18-3</strain>
    </source>
</reference>
<proteinExistence type="predicted"/>
<protein>
    <submittedName>
        <fullName evidence="1">Uncharacterized protein</fullName>
    </submittedName>
</protein>
<accession>A0A1R1PK89</accession>
<name>A0A1R1PK89_ZANCU</name>
<dbReference type="AlphaFoldDB" id="A0A1R1PK89"/>
<sequence>MIVNSETIGKEKRGRTGRETCVISRWIGALASFLSPTPYTYCGCSCSCYIFGFREETQPMLFLSAELSYLSF</sequence>
<comment type="caution">
    <text evidence="1">The sequence shown here is derived from an EMBL/GenBank/DDBJ whole genome shotgun (WGS) entry which is preliminary data.</text>
</comment>